<sequence>MAHTDETSRRRTRRFTIGMIITALVLSVFSTLVGPLGQISTASAQDRIPRFKIGEMNRWNYWDFINQIRRQVNGADNQVPGSSSTVDHTPNTREFIDVDVQMWGNDQFVRLRLRRGDLYLMGWWSNDAVYNRLGGEAESGTPAVAWNNRGEVTQWAANRPTNFNADYPNLENRAGVARNEIGFSRDALNTAAWNLYDARQPTDRDGGNQARTEIRNQARAVLMMTQFISEATRFRGIGTRLGYANEPAADRDPVYIPWQVTGEENNWGTLSGRFNRWLGAARAQHNAGAADPQSGERVGAWTIDQWNRLVGVTITALADYALILNTAKGAP</sequence>
<dbReference type="Proteomes" id="UP000054375">
    <property type="component" value="Unassembled WGS sequence"/>
</dbReference>
<dbReference type="InterPro" id="IPR016138">
    <property type="entry name" value="Ribosome_inactivat_prot_sub1"/>
</dbReference>
<dbReference type="Gene3D" id="3.40.420.10">
    <property type="entry name" value="Ricin (A subunit), domain 1"/>
    <property type="match status" value="1"/>
</dbReference>
<evidence type="ECO:0000313" key="1">
    <source>
        <dbReference type="EMBL" id="KUN61108.1"/>
    </source>
</evidence>
<keyword evidence="2" id="KW-1185">Reference proteome</keyword>
<comment type="caution">
    <text evidence="1">The sequence shown here is derived from an EMBL/GenBank/DDBJ whole genome shotgun (WGS) entry which is preliminary data.</text>
</comment>
<dbReference type="RefSeq" id="WP_062243846.1">
    <property type="nucleotide sequence ID" value="NZ_JBPJFL010000002.1"/>
</dbReference>
<dbReference type="InterPro" id="IPR017989">
    <property type="entry name" value="Ribosome_inactivat_1/2"/>
</dbReference>
<reference evidence="1 2" key="1">
    <citation type="submission" date="2015-10" db="EMBL/GenBank/DDBJ databases">
        <title>Draft genome sequence of Streptomyces griseorubiginosus DSM 40469, type strain for the species Streptomyces griseorubiginosus.</title>
        <authorList>
            <person name="Ruckert C."/>
            <person name="Winkler A."/>
            <person name="Kalinowski J."/>
            <person name="Kampfer P."/>
            <person name="Glaeser S."/>
        </authorList>
    </citation>
    <scope>NUCLEOTIDE SEQUENCE [LARGE SCALE GENOMIC DNA]</scope>
    <source>
        <strain evidence="1 2">DSM 40469</strain>
    </source>
</reference>
<dbReference type="SUPFAM" id="SSF56371">
    <property type="entry name" value="Ribosome inactivating proteins (RIP)"/>
    <property type="match status" value="1"/>
</dbReference>
<dbReference type="AlphaFoldDB" id="A0A117QYF2"/>
<gene>
    <name evidence="1" type="ORF">AQJ54_33765</name>
</gene>
<protein>
    <recommendedName>
        <fullName evidence="3">Ribosome inactivating protein</fullName>
    </recommendedName>
</protein>
<dbReference type="GO" id="GO:0017148">
    <property type="term" value="P:negative regulation of translation"/>
    <property type="evidence" value="ECO:0007669"/>
    <property type="project" value="InterPro"/>
</dbReference>
<dbReference type="InterPro" id="IPR036041">
    <property type="entry name" value="Ribosome-inact_prot_sf"/>
</dbReference>
<evidence type="ECO:0000313" key="2">
    <source>
        <dbReference type="Proteomes" id="UP000054375"/>
    </source>
</evidence>
<dbReference type="EMBL" id="LMWV01000028">
    <property type="protein sequence ID" value="KUN61108.1"/>
    <property type="molecule type" value="Genomic_DNA"/>
</dbReference>
<dbReference type="PRINTS" id="PR00396">
    <property type="entry name" value="SHIGARICIN"/>
</dbReference>
<proteinExistence type="predicted"/>
<name>A0A117QYF2_9ACTN</name>
<dbReference type="Pfam" id="PF00161">
    <property type="entry name" value="RIP"/>
    <property type="match status" value="1"/>
</dbReference>
<organism evidence="1 2">
    <name type="scientific">Streptomyces griseorubiginosus</name>
    <dbReference type="NCBI Taxonomy" id="67304"/>
    <lineage>
        <taxon>Bacteria</taxon>
        <taxon>Bacillati</taxon>
        <taxon>Actinomycetota</taxon>
        <taxon>Actinomycetes</taxon>
        <taxon>Kitasatosporales</taxon>
        <taxon>Streptomycetaceae</taxon>
        <taxon>Streptomyces</taxon>
    </lineage>
</organism>
<dbReference type="GO" id="GO:0030598">
    <property type="term" value="F:rRNA N-glycosylase activity"/>
    <property type="evidence" value="ECO:0007669"/>
    <property type="project" value="InterPro"/>
</dbReference>
<dbReference type="InterPro" id="IPR001574">
    <property type="entry name" value="Ribosome_inactivat_prot"/>
</dbReference>
<evidence type="ECO:0008006" key="3">
    <source>
        <dbReference type="Google" id="ProtNLM"/>
    </source>
</evidence>
<accession>A0A117QYF2</accession>